<evidence type="ECO:0000313" key="2">
    <source>
        <dbReference type="EMBL" id="PZC75332.1"/>
    </source>
</evidence>
<keyword evidence="3" id="KW-1185">Reference proteome</keyword>
<dbReference type="AlphaFoldDB" id="A0A2W1BJS5"/>
<feature type="chain" id="PRO_5015994494" evidence="1">
    <location>
        <begin position="22"/>
        <end position="148"/>
    </location>
</feature>
<dbReference type="EMBL" id="KZ149999">
    <property type="protein sequence ID" value="PZC75332.1"/>
    <property type="molecule type" value="Genomic_DNA"/>
</dbReference>
<dbReference type="Gene3D" id="1.10.238.20">
    <property type="entry name" value="Pheromone/general odorant binding protein domain"/>
    <property type="match status" value="1"/>
</dbReference>
<dbReference type="Proteomes" id="UP000249218">
    <property type="component" value="Unassembled WGS sequence"/>
</dbReference>
<gene>
    <name evidence="2" type="primary">HaOG200791</name>
    <name evidence="2" type="ORF">B5X24_HaOG200791</name>
</gene>
<accession>A0A2W1BJS5</accession>
<dbReference type="CDD" id="cd23992">
    <property type="entry name" value="PBP_GOBP"/>
    <property type="match status" value="1"/>
</dbReference>
<keyword evidence="1" id="KW-0732">Signal</keyword>
<dbReference type="Pfam" id="PF01395">
    <property type="entry name" value="PBP_GOBP"/>
    <property type="match status" value="1"/>
</dbReference>
<dbReference type="InterPro" id="IPR036728">
    <property type="entry name" value="PBP_GOBP_sf"/>
</dbReference>
<dbReference type="OrthoDB" id="8014875at2759"/>
<dbReference type="SMART" id="SM00708">
    <property type="entry name" value="PhBP"/>
    <property type="match status" value="1"/>
</dbReference>
<name>A0A2W1BJS5_HELAM</name>
<evidence type="ECO:0000313" key="3">
    <source>
        <dbReference type="Proteomes" id="UP000249218"/>
    </source>
</evidence>
<reference evidence="2 3" key="1">
    <citation type="journal article" date="2017" name="BMC Biol.">
        <title>Genomic innovations, transcriptional plasticity and gene loss underlying the evolution and divergence of two highly polyphagous and invasive Helicoverpa pest species.</title>
        <authorList>
            <person name="Pearce S.L."/>
            <person name="Clarke D.F."/>
            <person name="East P.D."/>
            <person name="Elfekih S."/>
            <person name="Gordon K.H."/>
            <person name="Jermiin L.S."/>
            <person name="McGaughran A."/>
            <person name="Oakeshott J.G."/>
            <person name="Papanikolaou A."/>
            <person name="Perera O.P."/>
            <person name="Rane R.V."/>
            <person name="Richards S."/>
            <person name="Tay W.T."/>
            <person name="Walsh T.K."/>
            <person name="Anderson A."/>
            <person name="Anderson C.J."/>
            <person name="Asgari S."/>
            <person name="Board P.G."/>
            <person name="Bretschneider A."/>
            <person name="Campbell P.M."/>
            <person name="Chertemps T."/>
            <person name="Christeller J.T."/>
            <person name="Coppin C.W."/>
            <person name="Downes S.J."/>
            <person name="Duan G."/>
            <person name="Farnsworth C.A."/>
            <person name="Good R.T."/>
            <person name="Han L.B."/>
            <person name="Han Y.C."/>
            <person name="Hatje K."/>
            <person name="Horne I."/>
            <person name="Huang Y.P."/>
            <person name="Hughes D.S."/>
            <person name="Jacquin-Joly E."/>
            <person name="James W."/>
            <person name="Jhangiani S."/>
            <person name="Kollmar M."/>
            <person name="Kuwar S.S."/>
            <person name="Li S."/>
            <person name="Liu N.Y."/>
            <person name="Maibeche M.T."/>
            <person name="Miller J.R."/>
            <person name="Montagne N."/>
            <person name="Perry T."/>
            <person name="Qu J."/>
            <person name="Song S.V."/>
            <person name="Sutton G.G."/>
            <person name="Vogel H."/>
            <person name="Walenz B.P."/>
            <person name="Xu W."/>
            <person name="Zhang H.J."/>
            <person name="Zou Z."/>
            <person name="Batterham P."/>
            <person name="Edwards O.R."/>
            <person name="Feyereisen R."/>
            <person name="Gibbs R.A."/>
            <person name="Heckel D.G."/>
            <person name="McGrath A."/>
            <person name="Robin C."/>
            <person name="Scherer S.E."/>
            <person name="Worley K.C."/>
            <person name="Wu Y.D."/>
        </authorList>
    </citation>
    <scope>NUCLEOTIDE SEQUENCE [LARGE SCALE GENOMIC DNA]</scope>
    <source>
        <strain evidence="2">Harm_GR_Male_#8</strain>
        <tissue evidence="2">Whole organism</tissue>
    </source>
</reference>
<proteinExistence type="predicted"/>
<dbReference type="GO" id="GO:0005549">
    <property type="term" value="F:odorant binding"/>
    <property type="evidence" value="ECO:0007669"/>
    <property type="project" value="InterPro"/>
</dbReference>
<dbReference type="SUPFAM" id="SSF47565">
    <property type="entry name" value="Insect pheromone/odorant-binding proteins"/>
    <property type="match status" value="1"/>
</dbReference>
<evidence type="ECO:0000256" key="1">
    <source>
        <dbReference type="SAM" id="SignalP"/>
    </source>
</evidence>
<feature type="signal peptide" evidence="1">
    <location>
        <begin position="1"/>
        <end position="21"/>
    </location>
</feature>
<organism evidence="2 3">
    <name type="scientific">Helicoverpa armigera</name>
    <name type="common">Cotton bollworm</name>
    <name type="synonym">Heliothis armigera</name>
    <dbReference type="NCBI Taxonomy" id="29058"/>
    <lineage>
        <taxon>Eukaryota</taxon>
        <taxon>Metazoa</taxon>
        <taxon>Ecdysozoa</taxon>
        <taxon>Arthropoda</taxon>
        <taxon>Hexapoda</taxon>
        <taxon>Insecta</taxon>
        <taxon>Pterygota</taxon>
        <taxon>Neoptera</taxon>
        <taxon>Endopterygota</taxon>
        <taxon>Lepidoptera</taxon>
        <taxon>Glossata</taxon>
        <taxon>Ditrysia</taxon>
        <taxon>Noctuoidea</taxon>
        <taxon>Noctuidae</taxon>
        <taxon>Heliothinae</taxon>
        <taxon>Helicoverpa</taxon>
    </lineage>
</organism>
<dbReference type="InterPro" id="IPR006170">
    <property type="entry name" value="PBP/GOBP"/>
</dbReference>
<protein>
    <submittedName>
        <fullName evidence="2">Uncharacterized protein</fullName>
    </submittedName>
</protein>
<sequence>MFRVGVLSSVVLIFCMENIYALSSEEELSIKEALHPSVVECAEEYGMTEEMFEEAKKKGSAEDIDPCFMSCFLKKTGFFDDAGKFDAETSISFAKEHITSESAIKFLEVGAGECVKINDEDVSDGDKGCDRAKLLFDCLTDLKKKMSE</sequence>